<feature type="compositionally biased region" description="Basic and acidic residues" evidence="6">
    <location>
        <begin position="143"/>
        <end position="154"/>
    </location>
</feature>
<dbReference type="Gene3D" id="3.60.40.10">
    <property type="entry name" value="PPM-type phosphatase domain"/>
    <property type="match status" value="1"/>
</dbReference>
<keyword evidence="3 5" id="KW-0378">Hydrolase</keyword>
<dbReference type="InterPro" id="IPR015655">
    <property type="entry name" value="PP2C"/>
</dbReference>
<dbReference type="Proteomes" id="UP000007494">
    <property type="component" value="Chromosome VIIa"/>
</dbReference>
<keyword evidence="4 5" id="KW-0904">Protein phosphatase</keyword>
<dbReference type="eggNOG" id="KOG0698">
    <property type="taxonomic scope" value="Eukaryota"/>
</dbReference>
<dbReference type="OrthoDB" id="10264738at2759"/>
<dbReference type="PROSITE" id="PS01032">
    <property type="entry name" value="PPM_1"/>
    <property type="match status" value="1"/>
</dbReference>
<dbReference type="InterPro" id="IPR000222">
    <property type="entry name" value="PP2C_BS"/>
</dbReference>
<dbReference type="InterPro" id="IPR001932">
    <property type="entry name" value="PPM-type_phosphatase-like_dom"/>
</dbReference>
<dbReference type="OMA" id="WEFISNQ"/>
<feature type="compositionally biased region" description="Basic and acidic residues" evidence="6">
    <location>
        <begin position="230"/>
        <end position="251"/>
    </location>
</feature>
<dbReference type="GO" id="GO:0046872">
    <property type="term" value="F:metal ion binding"/>
    <property type="evidence" value="ECO:0007669"/>
    <property type="project" value="UniProtKB-KW"/>
</dbReference>
<dbReference type="SUPFAM" id="SSF81606">
    <property type="entry name" value="PP2C-like"/>
    <property type="match status" value="1"/>
</dbReference>
<gene>
    <name evidence="8" type="ORF">NCLIV_023520</name>
</gene>
<evidence type="ECO:0000313" key="8">
    <source>
        <dbReference type="EMBL" id="CBZ52564.1"/>
    </source>
</evidence>
<feature type="compositionally biased region" description="Basic and acidic residues" evidence="6">
    <location>
        <begin position="190"/>
        <end position="200"/>
    </location>
</feature>
<evidence type="ECO:0000256" key="3">
    <source>
        <dbReference type="ARBA" id="ARBA00022801"/>
    </source>
</evidence>
<dbReference type="EMBL" id="FR823388">
    <property type="protein sequence ID" value="CBZ52564.1"/>
    <property type="molecule type" value="Genomic_DNA"/>
</dbReference>
<dbReference type="AlphaFoldDB" id="F0VFS0"/>
<comment type="similarity">
    <text evidence="5">Belongs to the PP2C family.</text>
</comment>
<dbReference type="GeneID" id="13444724"/>
<dbReference type="GO" id="GO:0016020">
    <property type="term" value="C:membrane"/>
    <property type="evidence" value="ECO:0007669"/>
    <property type="project" value="UniProtKB-SubCell"/>
</dbReference>
<evidence type="ECO:0000256" key="6">
    <source>
        <dbReference type="SAM" id="MobiDB-lite"/>
    </source>
</evidence>
<dbReference type="VEuPathDB" id="ToxoDB:NCLIV_023520"/>
<name>F0VFS0_NEOCL</name>
<feature type="compositionally biased region" description="Polar residues" evidence="6">
    <location>
        <begin position="45"/>
        <end position="60"/>
    </location>
</feature>
<evidence type="ECO:0000256" key="1">
    <source>
        <dbReference type="ARBA" id="ARBA00004170"/>
    </source>
</evidence>
<evidence type="ECO:0000313" key="9">
    <source>
        <dbReference type="Proteomes" id="UP000007494"/>
    </source>
</evidence>
<feature type="domain" description="PPM-type phosphatase" evidence="7">
    <location>
        <begin position="398"/>
        <end position="661"/>
    </location>
</feature>
<feature type="compositionally biased region" description="Low complexity" evidence="6">
    <location>
        <begin position="18"/>
        <end position="30"/>
    </location>
</feature>
<evidence type="ECO:0000259" key="7">
    <source>
        <dbReference type="PROSITE" id="PS51746"/>
    </source>
</evidence>
<dbReference type="PANTHER" id="PTHR47992">
    <property type="entry name" value="PROTEIN PHOSPHATASE"/>
    <property type="match status" value="1"/>
</dbReference>
<dbReference type="RefSeq" id="XP_003882596.1">
    <property type="nucleotide sequence ID" value="XM_003882547.1"/>
</dbReference>
<evidence type="ECO:0000256" key="5">
    <source>
        <dbReference type="RuleBase" id="RU003465"/>
    </source>
</evidence>
<reference evidence="9" key="1">
    <citation type="journal article" date="2012" name="PLoS Pathog.">
        <title>Comparative genomics of the apicomplexan parasites Toxoplasma gondii and Neospora caninum: Coccidia differing in host range and transmission strategy.</title>
        <authorList>
            <person name="Reid A.J."/>
            <person name="Vermont S.J."/>
            <person name="Cotton J.A."/>
            <person name="Harris D."/>
            <person name="Hill-Cawthorne G.A."/>
            <person name="Konen-Waisman S."/>
            <person name="Latham S.M."/>
            <person name="Mourier T."/>
            <person name="Norton R."/>
            <person name="Quail M.A."/>
            <person name="Sanders M."/>
            <person name="Shanmugam D."/>
            <person name="Sohal A."/>
            <person name="Wasmuth J.D."/>
            <person name="Brunk B."/>
            <person name="Grigg M.E."/>
            <person name="Howard J.C."/>
            <person name="Parkinson J."/>
            <person name="Roos D.S."/>
            <person name="Trees A.J."/>
            <person name="Berriman M."/>
            <person name="Pain A."/>
            <person name="Wastling J.M."/>
        </authorList>
    </citation>
    <scope>NUCLEOTIDE SEQUENCE [LARGE SCALE GENOMIC DNA]</scope>
    <source>
        <strain evidence="9">Liverpool</strain>
    </source>
</reference>
<proteinExistence type="inferred from homology"/>
<accession>F0VFS0</accession>
<sequence length="696" mass="73914">MGACKSKAAKPAREGEAADSPSDAAEANASQSSPESPTAEAPALVSNSGDSQPAVKSSTRLRGASCSTAFSSSSSFAQSADCDPAEKGKRGPQAQTPANAEEPSSGVETVGDVRRRRLTVLGVPETETEKADSAAGAPASLSERFKNPDAEKATRFSASRSTISERLPDASAQSPSTVHTPGVSVNGPAREVEKAKHEEPVSLSALVRQGSFARSLHSSPPASVDGRSLILKDDEKDKSGRGDKGEGRVSDADEAELIQQIRREKSLPVAVEGDDPVAAKALSLSREQPVVAPSEADDASVFSGPEGTRSDSGQAASAQLVPAPRGPLPVSREDVWRHPELLTASLFLDLFTPARDSPACCFLGAEAHSRQESFDDKFEDVAIRPPGSNVLAIKKNLGFAYACKKGLKPDSPNQDDFGVLCCNAFRLFGVFDGHGPSGHDISGYVHRMLFALLLSDETLSRNPQLALRNAFVATHQSVLAYAAHTELFDCSLSGSTASVVLHTHRRLFVAHVGDSRVVLARQKKDGIVAEALTVDHKPTTPAERARIEAAGGELKRLECDIPYRVFLKGRLYPGLAMSRALGDAIANHVGVELDRSCLFVIIASDGVWEFISNQEAVNIASEAMGAERKARTKAAADRLTLEAFKRWVEEEGNVVDDLSKLPREPPLWRPSSGPVDLNARVSASGASLSPPRFTRI</sequence>
<keyword evidence="9" id="KW-1185">Reference proteome</keyword>
<dbReference type="GO" id="GO:0004722">
    <property type="term" value="F:protein serine/threonine phosphatase activity"/>
    <property type="evidence" value="ECO:0007669"/>
    <property type="project" value="InterPro"/>
</dbReference>
<feature type="compositionally biased region" description="Low complexity" evidence="6">
    <location>
        <begin position="64"/>
        <end position="80"/>
    </location>
</feature>
<organism evidence="8 9">
    <name type="scientific">Neospora caninum (strain Liverpool)</name>
    <dbReference type="NCBI Taxonomy" id="572307"/>
    <lineage>
        <taxon>Eukaryota</taxon>
        <taxon>Sar</taxon>
        <taxon>Alveolata</taxon>
        <taxon>Apicomplexa</taxon>
        <taxon>Conoidasida</taxon>
        <taxon>Coccidia</taxon>
        <taxon>Eucoccidiorida</taxon>
        <taxon>Eimeriorina</taxon>
        <taxon>Sarcocystidae</taxon>
        <taxon>Neospora</taxon>
    </lineage>
</organism>
<dbReference type="SMART" id="SM00332">
    <property type="entry name" value="PP2Cc"/>
    <property type="match status" value="1"/>
</dbReference>
<dbReference type="InterPro" id="IPR036457">
    <property type="entry name" value="PPM-type-like_dom_sf"/>
</dbReference>
<feature type="region of interest" description="Disordered" evidence="6">
    <location>
        <begin position="1"/>
        <end position="257"/>
    </location>
</feature>
<evidence type="ECO:0000256" key="2">
    <source>
        <dbReference type="ARBA" id="ARBA00022723"/>
    </source>
</evidence>
<dbReference type="Pfam" id="PF00481">
    <property type="entry name" value="PP2C"/>
    <property type="match status" value="1"/>
</dbReference>
<comment type="subcellular location">
    <subcellularLocation>
        <location evidence="1">Membrane</location>
        <topology evidence="1">Peripheral membrane protein</topology>
    </subcellularLocation>
</comment>
<dbReference type="InParanoid" id="F0VFS0"/>
<dbReference type="PROSITE" id="PS51746">
    <property type="entry name" value="PPM_2"/>
    <property type="match status" value="1"/>
</dbReference>
<feature type="region of interest" description="Disordered" evidence="6">
    <location>
        <begin position="284"/>
        <end position="326"/>
    </location>
</feature>
<keyword evidence="2" id="KW-0479">Metal-binding</keyword>
<protein>
    <recommendedName>
        <fullName evidence="7">PPM-type phosphatase domain-containing protein</fullName>
    </recommendedName>
</protein>
<evidence type="ECO:0000256" key="4">
    <source>
        <dbReference type="ARBA" id="ARBA00022912"/>
    </source>
</evidence>
<dbReference type="CDD" id="cd00143">
    <property type="entry name" value="PP2Cc"/>
    <property type="match status" value="1"/>
</dbReference>